<protein>
    <submittedName>
        <fullName evidence="2">Uncharacterized protein</fullName>
    </submittedName>
</protein>
<gene>
    <name evidence="2" type="ORF">NKR23_g335</name>
</gene>
<feature type="chain" id="PRO_5041209692" evidence="1">
    <location>
        <begin position="29"/>
        <end position="251"/>
    </location>
</feature>
<accession>A0AA38VY65</accession>
<dbReference type="EMBL" id="JANBVO010000001">
    <property type="protein sequence ID" value="KAJ9157583.1"/>
    <property type="molecule type" value="Genomic_DNA"/>
</dbReference>
<keyword evidence="1" id="KW-0732">Signal</keyword>
<sequence>MRQMFSKRHLGRHVPVLVTVAYATSVAATTTSYSASCQVGSEVTTFAGCNSYFNADQFCPPITNKAGQQSCYCNQPYLDSVFDCENELRLCFLNNDLDSTFDEQILSWHSLCDTYVTFSPTTASSSDYTAYPEDFCMQDVRLACASAESLIDECLTYVTDSDTARFSSCTCRPELLRQDYTCEYIGNATCLGTPAVLSSLYGYSGCTNFAAVVSSASHSHRAYLLHQTGPTYCGDSRLFELDNTQSDTDWQ</sequence>
<dbReference type="AlphaFoldDB" id="A0AA38VY65"/>
<evidence type="ECO:0000313" key="2">
    <source>
        <dbReference type="EMBL" id="KAJ9157583.1"/>
    </source>
</evidence>
<comment type="caution">
    <text evidence="2">The sequence shown here is derived from an EMBL/GenBank/DDBJ whole genome shotgun (WGS) entry which is preliminary data.</text>
</comment>
<proteinExistence type="predicted"/>
<organism evidence="2 3">
    <name type="scientific">Pleurostoma richardsiae</name>
    <dbReference type="NCBI Taxonomy" id="41990"/>
    <lineage>
        <taxon>Eukaryota</taxon>
        <taxon>Fungi</taxon>
        <taxon>Dikarya</taxon>
        <taxon>Ascomycota</taxon>
        <taxon>Pezizomycotina</taxon>
        <taxon>Sordariomycetes</taxon>
        <taxon>Sordariomycetidae</taxon>
        <taxon>Calosphaeriales</taxon>
        <taxon>Pleurostomataceae</taxon>
        <taxon>Pleurostoma</taxon>
    </lineage>
</organism>
<evidence type="ECO:0000256" key="1">
    <source>
        <dbReference type="SAM" id="SignalP"/>
    </source>
</evidence>
<dbReference type="Proteomes" id="UP001174694">
    <property type="component" value="Unassembled WGS sequence"/>
</dbReference>
<evidence type="ECO:0000313" key="3">
    <source>
        <dbReference type="Proteomes" id="UP001174694"/>
    </source>
</evidence>
<name>A0AA38VY65_9PEZI</name>
<reference evidence="2" key="1">
    <citation type="submission" date="2022-07" db="EMBL/GenBank/DDBJ databases">
        <title>Fungi with potential for degradation of polypropylene.</title>
        <authorList>
            <person name="Gostincar C."/>
        </authorList>
    </citation>
    <scope>NUCLEOTIDE SEQUENCE</scope>
    <source>
        <strain evidence="2">EXF-13308</strain>
    </source>
</reference>
<feature type="signal peptide" evidence="1">
    <location>
        <begin position="1"/>
        <end position="28"/>
    </location>
</feature>
<keyword evidence="3" id="KW-1185">Reference proteome</keyword>